<dbReference type="HOGENOM" id="CLU_037460_0_0_1"/>
<dbReference type="GO" id="GO:0006606">
    <property type="term" value="P:protein import into nucleus"/>
    <property type="evidence" value="ECO:0007669"/>
    <property type="project" value="EnsemblFungi"/>
</dbReference>
<feature type="compositionally biased region" description="Acidic residues" evidence="7">
    <location>
        <begin position="271"/>
        <end position="282"/>
    </location>
</feature>
<evidence type="ECO:0000256" key="6">
    <source>
        <dbReference type="RuleBase" id="RU365059"/>
    </source>
</evidence>
<dbReference type="GeneID" id="34521142"/>
<keyword evidence="9" id="KW-1185">Reference proteome</keyword>
<sequence length="282" mass="31850">MSRVGVLALGPAGVGKTTFCNSIISHMQSIGRRAHIVNLDPAADPKEYEFTIDIRDLISLQDVQEELGLGPNGALIYCFEFLLDNLDWLDEQVGDYNDEYLIFDCPGQIELYNHVPVLPVIVKHLQQQLNFSLCATYLLEAPFIIDRSKFFSGALSAMSAMILLELPHINILSKIDLVKDSVSKRELKRFLNPDPLILADKSNDDDFIDINPRFRKLNKAIANLVDEFGMVQFLPLDCSSKDTSDSVATILSYIDDVTQWSEAQEPKEPKDEAEEEDFEQDY</sequence>
<dbReference type="Pfam" id="PF03029">
    <property type="entry name" value="ATP_bind_1"/>
    <property type="match status" value="1"/>
</dbReference>
<evidence type="ECO:0000256" key="1">
    <source>
        <dbReference type="ARBA" id="ARBA00005290"/>
    </source>
</evidence>
<dbReference type="STRING" id="1382522.W6MMI2"/>
<evidence type="ECO:0000313" key="9">
    <source>
        <dbReference type="Proteomes" id="UP000019384"/>
    </source>
</evidence>
<evidence type="ECO:0000256" key="3">
    <source>
        <dbReference type="ARBA" id="ARBA00022741"/>
    </source>
</evidence>
<organism evidence="8 9">
    <name type="scientific">Kuraishia capsulata CBS 1993</name>
    <dbReference type="NCBI Taxonomy" id="1382522"/>
    <lineage>
        <taxon>Eukaryota</taxon>
        <taxon>Fungi</taxon>
        <taxon>Dikarya</taxon>
        <taxon>Ascomycota</taxon>
        <taxon>Saccharomycotina</taxon>
        <taxon>Pichiomycetes</taxon>
        <taxon>Pichiales</taxon>
        <taxon>Pichiaceae</taxon>
        <taxon>Kuraishia</taxon>
    </lineage>
</organism>
<protein>
    <recommendedName>
        <fullName evidence="2 6">GPN-loop GTPase 3</fullName>
    </recommendedName>
</protein>
<keyword evidence="5 6" id="KW-0342">GTP-binding</keyword>
<dbReference type="PANTHER" id="PTHR21231">
    <property type="entry name" value="XPA-BINDING PROTEIN 1-RELATED"/>
    <property type="match status" value="1"/>
</dbReference>
<dbReference type="GO" id="GO:0007064">
    <property type="term" value="P:mitotic sister chromatid cohesion"/>
    <property type="evidence" value="ECO:0007669"/>
    <property type="project" value="EnsemblFungi"/>
</dbReference>
<comment type="function">
    <text evidence="6">Small GTPase required for proper nuclear import of RNA polymerase II and III (RNAPII and RNAPIII). May act at an RNAP assembly step prior to nuclear import.</text>
</comment>
<evidence type="ECO:0000256" key="5">
    <source>
        <dbReference type="ARBA" id="ARBA00023134"/>
    </source>
</evidence>
<gene>
    <name evidence="8" type="ORF">KUCA_T00003740001</name>
</gene>
<evidence type="ECO:0000256" key="4">
    <source>
        <dbReference type="ARBA" id="ARBA00022801"/>
    </source>
</evidence>
<keyword evidence="3 6" id="KW-0547">Nucleotide-binding</keyword>
<name>W6MMI2_9ASCO</name>
<proteinExistence type="inferred from homology"/>
<dbReference type="AlphaFoldDB" id="W6MMI2"/>
<dbReference type="SUPFAM" id="SSF52540">
    <property type="entry name" value="P-loop containing nucleoside triphosphate hydrolases"/>
    <property type="match status" value="1"/>
</dbReference>
<dbReference type="EMBL" id="HG793128">
    <property type="protein sequence ID" value="CDK27761.1"/>
    <property type="molecule type" value="Genomic_DNA"/>
</dbReference>
<evidence type="ECO:0000256" key="2">
    <source>
        <dbReference type="ARBA" id="ARBA00014587"/>
    </source>
</evidence>
<dbReference type="RefSeq" id="XP_022459754.1">
    <property type="nucleotide sequence ID" value="XM_022602186.1"/>
</dbReference>
<dbReference type="InterPro" id="IPR030228">
    <property type="entry name" value="Gpn3"/>
</dbReference>
<dbReference type="FunFam" id="3.40.50.300:FF:000552">
    <property type="entry name" value="GPN-loop GTPase 3"/>
    <property type="match status" value="1"/>
</dbReference>
<dbReference type="InterPro" id="IPR027417">
    <property type="entry name" value="P-loop_NTPase"/>
</dbReference>
<evidence type="ECO:0000256" key="7">
    <source>
        <dbReference type="SAM" id="MobiDB-lite"/>
    </source>
</evidence>
<dbReference type="InterPro" id="IPR004130">
    <property type="entry name" value="Gpn"/>
</dbReference>
<accession>W6MMI2</accession>
<dbReference type="CDD" id="cd17872">
    <property type="entry name" value="GPN3"/>
    <property type="match status" value="1"/>
</dbReference>
<keyword evidence="4 6" id="KW-0378">Hydrolase</keyword>
<dbReference type="Proteomes" id="UP000019384">
    <property type="component" value="Unassembled WGS sequence"/>
</dbReference>
<comment type="similarity">
    <text evidence="1 6">Belongs to the GPN-loop GTPase family.</text>
</comment>
<feature type="region of interest" description="Disordered" evidence="7">
    <location>
        <begin position="261"/>
        <end position="282"/>
    </location>
</feature>
<reference evidence="8" key="2">
    <citation type="submission" date="2014-02" db="EMBL/GenBank/DDBJ databases">
        <title>Complete DNA sequence of /Kuraishia capsulata/ illustrates novel genomic features among budding yeasts (/Saccharomycotina/).</title>
        <authorList>
            <person name="Morales L."/>
            <person name="Noel B."/>
            <person name="Porcel B."/>
            <person name="Marcet-Houben M."/>
            <person name="Hullo M-F."/>
            <person name="Sacerdot C."/>
            <person name="Tekaia F."/>
            <person name="Leh-Louis V."/>
            <person name="Despons L."/>
            <person name="Khanna V."/>
            <person name="Aury J-M."/>
            <person name="Barbe V."/>
            <person name="Couloux A."/>
            <person name="Labadie K."/>
            <person name="Pelletier E."/>
            <person name="Souciet J-L."/>
            <person name="Boekhout T."/>
            <person name="Gabaldon T."/>
            <person name="Wincker P."/>
            <person name="Dujon B."/>
        </authorList>
    </citation>
    <scope>NUCLEOTIDE SEQUENCE</scope>
    <source>
        <strain evidence="8">CBS 1993</strain>
    </source>
</reference>
<dbReference type="PANTHER" id="PTHR21231:SF7">
    <property type="entry name" value="GPN-LOOP GTPASE 3"/>
    <property type="match status" value="1"/>
</dbReference>
<dbReference type="OrthoDB" id="5839at2759"/>
<dbReference type="GO" id="GO:0003924">
    <property type="term" value="F:GTPase activity"/>
    <property type="evidence" value="ECO:0007669"/>
    <property type="project" value="TreeGrafter"/>
</dbReference>
<comment type="subunit">
    <text evidence="6">Binds to RNA polymerase II (RNAPII).</text>
</comment>
<reference evidence="8" key="1">
    <citation type="submission" date="2013-12" db="EMBL/GenBank/DDBJ databases">
        <authorList>
            <person name="Genoscope - CEA"/>
        </authorList>
    </citation>
    <scope>NUCLEOTIDE SEQUENCE</scope>
    <source>
        <strain evidence="8">CBS 1993</strain>
    </source>
</reference>
<dbReference type="GO" id="GO:0005525">
    <property type="term" value="F:GTP binding"/>
    <property type="evidence" value="ECO:0007669"/>
    <property type="project" value="UniProtKB-KW"/>
</dbReference>
<evidence type="ECO:0000313" key="8">
    <source>
        <dbReference type="EMBL" id="CDK27761.1"/>
    </source>
</evidence>
<dbReference type="Gene3D" id="3.40.50.300">
    <property type="entry name" value="P-loop containing nucleotide triphosphate hydrolases"/>
    <property type="match status" value="1"/>
</dbReference>